<dbReference type="AlphaFoldDB" id="A0A8J4QYM0"/>
<comment type="caution">
    <text evidence="1">The sequence shown here is derived from an EMBL/GenBank/DDBJ whole genome shotgun (WGS) entry which is preliminary data.</text>
</comment>
<reference evidence="1" key="1">
    <citation type="submission" date="2020-03" db="EMBL/GenBank/DDBJ databases">
        <title>Castanea mollissima Vanexum genome sequencing.</title>
        <authorList>
            <person name="Staton M."/>
        </authorList>
    </citation>
    <scope>NUCLEOTIDE SEQUENCE</scope>
    <source>
        <tissue evidence="1">Leaf</tissue>
    </source>
</reference>
<proteinExistence type="predicted"/>
<evidence type="ECO:0000313" key="2">
    <source>
        <dbReference type="Proteomes" id="UP000737018"/>
    </source>
</evidence>
<gene>
    <name evidence="1" type="ORF">CMV_020412</name>
</gene>
<keyword evidence="2" id="KW-1185">Reference proteome</keyword>
<name>A0A8J4QYM0_9ROSI</name>
<dbReference type="EMBL" id="JRKL02003785">
    <property type="protein sequence ID" value="KAF3954218.1"/>
    <property type="molecule type" value="Genomic_DNA"/>
</dbReference>
<sequence>MVTLIAGILIKVVQDYPDLVSPQSLNICTLHSSPTVCVSKAIASSIVTESFYWTTFILLEAFSLLYVPRLLACLTYRAG</sequence>
<dbReference type="Proteomes" id="UP000737018">
    <property type="component" value="Unassembled WGS sequence"/>
</dbReference>
<protein>
    <submittedName>
        <fullName evidence="1">Uncharacterized protein</fullName>
    </submittedName>
</protein>
<evidence type="ECO:0000313" key="1">
    <source>
        <dbReference type="EMBL" id="KAF3954218.1"/>
    </source>
</evidence>
<accession>A0A8J4QYM0</accession>
<organism evidence="1 2">
    <name type="scientific">Castanea mollissima</name>
    <name type="common">Chinese chestnut</name>
    <dbReference type="NCBI Taxonomy" id="60419"/>
    <lineage>
        <taxon>Eukaryota</taxon>
        <taxon>Viridiplantae</taxon>
        <taxon>Streptophyta</taxon>
        <taxon>Embryophyta</taxon>
        <taxon>Tracheophyta</taxon>
        <taxon>Spermatophyta</taxon>
        <taxon>Magnoliopsida</taxon>
        <taxon>eudicotyledons</taxon>
        <taxon>Gunneridae</taxon>
        <taxon>Pentapetalae</taxon>
        <taxon>rosids</taxon>
        <taxon>fabids</taxon>
        <taxon>Fagales</taxon>
        <taxon>Fagaceae</taxon>
        <taxon>Castanea</taxon>
    </lineage>
</organism>